<organism evidence="2 3">
    <name type="scientific">Clostridium aceticum</name>
    <dbReference type="NCBI Taxonomy" id="84022"/>
    <lineage>
        <taxon>Bacteria</taxon>
        <taxon>Bacillati</taxon>
        <taxon>Bacillota</taxon>
        <taxon>Clostridia</taxon>
        <taxon>Eubacteriales</taxon>
        <taxon>Clostridiaceae</taxon>
        <taxon>Clostridium</taxon>
    </lineage>
</organism>
<evidence type="ECO:0000313" key="3">
    <source>
        <dbReference type="Proteomes" id="UP000035704"/>
    </source>
</evidence>
<keyword evidence="3" id="KW-1185">Reference proteome</keyword>
<reference evidence="2 3" key="1">
    <citation type="submission" date="2014-10" db="EMBL/GenBank/DDBJ databases">
        <title>Genome sequence of Clostridium aceticum DSM 1496.</title>
        <authorList>
            <person name="Poehlein A."/>
            <person name="Schiel-Bengelsdorf B."/>
            <person name="Gottschalk G."/>
            <person name="Duerre P."/>
            <person name="Daniel R."/>
        </authorList>
    </citation>
    <scope>NUCLEOTIDE SEQUENCE [LARGE SCALE GENOMIC DNA]</scope>
    <source>
        <strain evidence="2 3">DSM 1496</strain>
    </source>
</reference>
<dbReference type="EMBL" id="CP009687">
    <property type="protein sequence ID" value="AKL95452.1"/>
    <property type="molecule type" value="Genomic_DNA"/>
</dbReference>
<feature type="compositionally biased region" description="Basic and acidic residues" evidence="1">
    <location>
        <begin position="86"/>
        <end position="102"/>
    </location>
</feature>
<dbReference type="KEGG" id="cace:CACET_c20040"/>
<sequence>MSIKPIDYHLTLNNTLMESKEKQNDFNKIKDTNAFLQNTEKHQIEQNKNKVKHSEHTEGKKIAKDQKQHSQNKEDKRKTSKKSLKKATEQSDKTIGPKETGQKLDVFI</sequence>
<name>A0A0D8I6N8_9CLOT</name>
<evidence type="ECO:0000256" key="1">
    <source>
        <dbReference type="SAM" id="MobiDB-lite"/>
    </source>
</evidence>
<accession>A0A0D8I6N8</accession>
<dbReference type="STRING" id="84022.CACET_c20040"/>
<proteinExistence type="predicted"/>
<dbReference type="RefSeq" id="WP_044825921.1">
    <property type="nucleotide sequence ID" value="NZ_JYHU01000021.1"/>
</dbReference>
<feature type="compositionally biased region" description="Basic and acidic residues" evidence="1">
    <location>
        <begin position="39"/>
        <end position="77"/>
    </location>
</feature>
<dbReference type="Proteomes" id="UP000035704">
    <property type="component" value="Chromosome"/>
</dbReference>
<dbReference type="AlphaFoldDB" id="A0A0D8I6N8"/>
<evidence type="ECO:0000313" key="2">
    <source>
        <dbReference type="EMBL" id="AKL95452.1"/>
    </source>
</evidence>
<gene>
    <name evidence="2" type="ORF">CACET_c20040</name>
</gene>
<protein>
    <submittedName>
        <fullName evidence="2">Uncharacterized protein</fullName>
    </submittedName>
</protein>
<dbReference type="PATRIC" id="fig|84022.5.peg.1809"/>
<feature type="region of interest" description="Disordered" evidence="1">
    <location>
        <begin position="37"/>
        <end position="108"/>
    </location>
</feature>